<reference evidence="4" key="1">
    <citation type="submission" date="2020-07" db="EMBL/GenBank/DDBJ databases">
        <authorList>
            <person name="Pettersson B.M.F."/>
            <person name="Behra P.R.K."/>
            <person name="Ramesh M."/>
            <person name="Das S."/>
            <person name="Dasgupta S."/>
            <person name="Kirsebom L.A."/>
        </authorList>
    </citation>
    <scope>NUCLEOTIDE SEQUENCE</scope>
    <source>
        <strain evidence="4">DSM 44838</strain>
    </source>
</reference>
<dbReference type="InterPro" id="IPR012349">
    <property type="entry name" value="Split_barrel_FMN-bd"/>
</dbReference>
<gene>
    <name evidence="4" type="ORF">H7K45_05505</name>
</gene>
<keyword evidence="2" id="KW-0560">Oxidoreductase</keyword>
<comment type="similarity">
    <text evidence="1">Belongs to the F420H(2)-dependent quinone reductase family.</text>
</comment>
<dbReference type="Gene3D" id="2.30.110.10">
    <property type="entry name" value="Electron Transport, Fmn-binding Protein, Chain A"/>
    <property type="match status" value="1"/>
</dbReference>
<accession>A0A9X2YWU3</accession>
<evidence type="ECO:0000256" key="2">
    <source>
        <dbReference type="ARBA" id="ARBA00023002"/>
    </source>
</evidence>
<dbReference type="RefSeq" id="WP_263994778.1">
    <property type="nucleotide sequence ID" value="NZ_JACKVK010000004.1"/>
</dbReference>
<evidence type="ECO:0000256" key="1">
    <source>
        <dbReference type="ARBA" id="ARBA00008710"/>
    </source>
</evidence>
<dbReference type="GO" id="GO:0016491">
    <property type="term" value="F:oxidoreductase activity"/>
    <property type="evidence" value="ECO:0007669"/>
    <property type="project" value="UniProtKB-KW"/>
</dbReference>
<dbReference type="NCBIfam" id="TIGR00026">
    <property type="entry name" value="hi_GC_TIGR00026"/>
    <property type="match status" value="1"/>
</dbReference>
<dbReference type="Pfam" id="PF04075">
    <property type="entry name" value="F420H2_quin_red"/>
    <property type="match status" value="1"/>
</dbReference>
<comment type="caution">
    <text evidence="4">The sequence shown here is derived from an EMBL/GenBank/DDBJ whole genome shotgun (WGS) entry which is preliminary data.</text>
</comment>
<organism evidence="4 5">
    <name type="scientific">Mycobacterium yunnanensis</name>
    <dbReference type="NCBI Taxonomy" id="368477"/>
    <lineage>
        <taxon>Bacteria</taxon>
        <taxon>Bacillati</taxon>
        <taxon>Actinomycetota</taxon>
        <taxon>Actinomycetes</taxon>
        <taxon>Mycobacteriales</taxon>
        <taxon>Mycobacteriaceae</taxon>
        <taxon>Mycobacterium</taxon>
    </lineage>
</organism>
<reference evidence="4" key="2">
    <citation type="journal article" date="2022" name="BMC Genomics">
        <title>Comparative genome analysis of mycobacteria focusing on tRNA and non-coding RNA.</title>
        <authorList>
            <person name="Behra P.R.K."/>
            <person name="Pettersson B.M.F."/>
            <person name="Ramesh M."/>
            <person name="Das S."/>
            <person name="Dasgupta S."/>
            <person name="Kirsebom L.A."/>
        </authorList>
    </citation>
    <scope>NUCLEOTIDE SEQUENCE</scope>
    <source>
        <strain evidence="4">DSM 44838</strain>
    </source>
</reference>
<dbReference type="PANTHER" id="PTHR39428:SF1">
    <property type="entry name" value="F420H(2)-DEPENDENT QUINONE REDUCTASE RV1261C"/>
    <property type="match status" value="1"/>
</dbReference>
<dbReference type="EMBL" id="JACKVK010000004">
    <property type="protein sequence ID" value="MCV7419988.1"/>
    <property type="molecule type" value="Genomic_DNA"/>
</dbReference>
<keyword evidence="5" id="KW-1185">Reference proteome</keyword>
<dbReference type="AlphaFoldDB" id="A0A9X2YWU3"/>
<protein>
    <submittedName>
        <fullName evidence="4">Nitroreductase family deazaflavin-dependent oxidoreductase</fullName>
    </submittedName>
</protein>
<dbReference type="GO" id="GO:0070967">
    <property type="term" value="F:coenzyme F420 binding"/>
    <property type="evidence" value="ECO:0007669"/>
    <property type="project" value="TreeGrafter"/>
</dbReference>
<dbReference type="Proteomes" id="UP001141629">
    <property type="component" value="Unassembled WGS sequence"/>
</dbReference>
<evidence type="ECO:0000313" key="5">
    <source>
        <dbReference type="Proteomes" id="UP001141629"/>
    </source>
</evidence>
<sequence>MLAAAYDRIVDSFLRTRVGGWTNLHVMTPVDARLMRWTGGRLSTAFGSKFGPHAVLLRSTGAKTGHLREVPLVATPDGDDWILIASATGQARNPAWYHNLKANPHCSLLVPHRGRIDCVARETTGPERHRAWDAANRHYGGYATYQARTDRAIPVMILSPRNAPATPS</sequence>
<dbReference type="PANTHER" id="PTHR39428">
    <property type="entry name" value="F420H(2)-DEPENDENT QUINONE REDUCTASE RV1261C"/>
    <property type="match status" value="1"/>
</dbReference>
<dbReference type="InterPro" id="IPR004378">
    <property type="entry name" value="F420H2_quin_Rdtase"/>
</dbReference>
<dbReference type="GO" id="GO:0005886">
    <property type="term" value="C:plasma membrane"/>
    <property type="evidence" value="ECO:0007669"/>
    <property type="project" value="TreeGrafter"/>
</dbReference>
<proteinExistence type="inferred from homology"/>
<dbReference type="SUPFAM" id="SSF50475">
    <property type="entry name" value="FMN-binding split barrel"/>
    <property type="match status" value="1"/>
</dbReference>
<name>A0A9X2YWU3_9MYCO</name>
<comment type="catalytic activity">
    <reaction evidence="3">
        <text>oxidized coenzyme F420-(gamma-L-Glu)(n) + a quinol + H(+) = reduced coenzyme F420-(gamma-L-Glu)(n) + a quinone</text>
        <dbReference type="Rhea" id="RHEA:39663"/>
        <dbReference type="Rhea" id="RHEA-COMP:12939"/>
        <dbReference type="Rhea" id="RHEA-COMP:14378"/>
        <dbReference type="ChEBI" id="CHEBI:15378"/>
        <dbReference type="ChEBI" id="CHEBI:24646"/>
        <dbReference type="ChEBI" id="CHEBI:132124"/>
        <dbReference type="ChEBI" id="CHEBI:133980"/>
        <dbReference type="ChEBI" id="CHEBI:139511"/>
    </reaction>
</comment>
<evidence type="ECO:0000256" key="3">
    <source>
        <dbReference type="ARBA" id="ARBA00049106"/>
    </source>
</evidence>
<evidence type="ECO:0000313" key="4">
    <source>
        <dbReference type="EMBL" id="MCV7419988.1"/>
    </source>
</evidence>